<feature type="repeat" description="PPR" evidence="2">
    <location>
        <begin position="117"/>
        <end position="151"/>
    </location>
</feature>
<reference evidence="3" key="1">
    <citation type="submission" date="2021-01" db="EMBL/GenBank/DDBJ databases">
        <title>Adiantum capillus-veneris genome.</title>
        <authorList>
            <person name="Fang Y."/>
            <person name="Liao Q."/>
        </authorList>
    </citation>
    <scope>NUCLEOTIDE SEQUENCE</scope>
    <source>
        <strain evidence="3">H3</strain>
        <tissue evidence="3">Leaf</tissue>
    </source>
</reference>
<keyword evidence="1" id="KW-0677">Repeat</keyword>
<dbReference type="InterPro" id="IPR011010">
    <property type="entry name" value="DNA_brk_join_enz"/>
</dbReference>
<protein>
    <submittedName>
        <fullName evidence="3">Uncharacterized protein</fullName>
    </submittedName>
</protein>
<accession>A0A9D4UIM9</accession>
<dbReference type="InterPro" id="IPR002885">
    <property type="entry name" value="PPR_rpt"/>
</dbReference>
<evidence type="ECO:0000256" key="1">
    <source>
        <dbReference type="ARBA" id="ARBA00022737"/>
    </source>
</evidence>
<name>A0A9D4UIM9_ADICA</name>
<dbReference type="GO" id="GO:0003677">
    <property type="term" value="F:DNA binding"/>
    <property type="evidence" value="ECO:0007669"/>
    <property type="project" value="InterPro"/>
</dbReference>
<dbReference type="Pfam" id="PF01535">
    <property type="entry name" value="PPR"/>
    <property type="match status" value="1"/>
</dbReference>
<dbReference type="EMBL" id="JABFUD020000016">
    <property type="protein sequence ID" value="KAI5068402.1"/>
    <property type="molecule type" value="Genomic_DNA"/>
</dbReference>
<evidence type="ECO:0000256" key="2">
    <source>
        <dbReference type="PROSITE-ProRule" id="PRU00708"/>
    </source>
</evidence>
<dbReference type="SUPFAM" id="SSF56349">
    <property type="entry name" value="DNA breaking-rejoining enzymes"/>
    <property type="match status" value="1"/>
</dbReference>
<dbReference type="NCBIfam" id="TIGR00756">
    <property type="entry name" value="PPR"/>
    <property type="match status" value="1"/>
</dbReference>
<dbReference type="AlphaFoldDB" id="A0A9D4UIM9"/>
<proteinExistence type="predicted"/>
<evidence type="ECO:0000313" key="4">
    <source>
        <dbReference type="Proteomes" id="UP000886520"/>
    </source>
</evidence>
<dbReference type="Proteomes" id="UP000886520">
    <property type="component" value="Chromosome 16"/>
</dbReference>
<dbReference type="PANTHER" id="PTHR21446">
    <property type="entry name" value="DUF3504 DOMAIN-CONTAINING PROTEIN"/>
    <property type="match status" value="1"/>
</dbReference>
<dbReference type="OrthoDB" id="1911314at2759"/>
<keyword evidence="4" id="KW-1185">Reference proteome</keyword>
<dbReference type="InterPro" id="IPR052787">
    <property type="entry name" value="MAVS"/>
</dbReference>
<dbReference type="PROSITE" id="PS51375">
    <property type="entry name" value="PPR"/>
    <property type="match status" value="1"/>
</dbReference>
<dbReference type="PANTHER" id="PTHR21446:SF12">
    <property type="entry name" value="POTASSIUM CHANNEL TETRAMERIZATION DOMAIN CONTAINING 1"/>
    <property type="match status" value="1"/>
</dbReference>
<organism evidence="3 4">
    <name type="scientific">Adiantum capillus-veneris</name>
    <name type="common">Maidenhair fern</name>
    <dbReference type="NCBI Taxonomy" id="13818"/>
    <lineage>
        <taxon>Eukaryota</taxon>
        <taxon>Viridiplantae</taxon>
        <taxon>Streptophyta</taxon>
        <taxon>Embryophyta</taxon>
        <taxon>Tracheophyta</taxon>
        <taxon>Polypodiopsida</taxon>
        <taxon>Polypodiidae</taxon>
        <taxon>Polypodiales</taxon>
        <taxon>Pteridineae</taxon>
        <taxon>Pteridaceae</taxon>
        <taxon>Vittarioideae</taxon>
        <taxon>Adiantum</taxon>
    </lineage>
</organism>
<gene>
    <name evidence="3" type="ORF">GOP47_0016747</name>
</gene>
<evidence type="ECO:0000313" key="3">
    <source>
        <dbReference type="EMBL" id="KAI5068402.1"/>
    </source>
</evidence>
<dbReference type="Gene3D" id="1.25.40.10">
    <property type="entry name" value="Tetratricopeptide repeat domain"/>
    <property type="match status" value="2"/>
</dbReference>
<comment type="caution">
    <text evidence="3">The sequence shown here is derived from an EMBL/GenBank/DDBJ whole genome shotgun (WGS) entry which is preliminary data.</text>
</comment>
<dbReference type="Pfam" id="PF13041">
    <property type="entry name" value="PPR_2"/>
    <property type="match status" value="1"/>
</dbReference>
<dbReference type="InterPro" id="IPR011990">
    <property type="entry name" value="TPR-like_helical_dom_sf"/>
</dbReference>
<sequence length="790" mass="87792">MCHYGLESNLTLANHVVPMFVDCGSLLDAQKVFNQMAYHTEHSWTSLIQGFQEGEEWEHGFSLYQEMLHQNAMQIMDSANRHWTASKGMWSMELVRRAWSVSNKCNKRMQLEGVSPDVFTWNTVMAGYIENDNPERVFELYTQMQEQCVSPNEFTLINMMASCGNTSALQYGQRFHAQVVGLNSSVATGNLAREAEFEGKACTKGWARAEPNSLNQMAEGEVPSFCLLPVDVGENGSVDSGCTGTCDVFSTRACDATSAQDLRAPATLCGGGSNLLCGGDSAPISATGSAPLCVGSLDVISRDQRSIGNKGHSLRAGGRKNSGFLVTGGQLEEELVSLGESSTKQKDNWARKKFDEWRKICGLECQVPLEKLDLRQLNDMLSQFFVVVCRQNGSLFPSDTLMGMLRCFGRMIKKEQELRVALTGVTEVPFDIVKNPIFKSTQNAVISAMRRSVARGVCKERKKSSVLGVTLEQEILRDIDFSIQHSRGCQSRFAFFCMLHFCVRGGLELYKLERAMFARGADELGPFVRFSERLSKNYKLMRHMPPIVEGDKNLLHVFLQPISSPRTQTWYNRNRVSVKVLSGLVKFICERPGVGCNFSNKSLRSTSVTRMSLGQVPPDVGMLVTGHKRATSYEKYDLSSEVRIAAAQDILSHPYDDSGKLKAYPQVLKEKFNNFCQNVEGASRDIREDVCPLNAGLLSVGSVDNNVGGESKSKISCGHLSNSVDKVASGKSKLKSSDGICFGSYKLGMIYHLTKSYCKIFLQNLLELLGLFLIRLEFRCFHRVICIIVL</sequence>